<reference evidence="3 4" key="1">
    <citation type="journal article" date="2018" name="J. Microbiol.">
        <title>Baekduia soli gen. nov., sp. nov., a novel bacterium isolated from the soil of Baekdu Mountain and proposal of a novel family name, Baekduiaceae fam. nov.</title>
        <authorList>
            <person name="An D.S."/>
            <person name="Siddiqi M.Z."/>
            <person name="Kim K.H."/>
            <person name="Yu H.S."/>
            <person name="Im W.T."/>
        </authorList>
    </citation>
    <scope>NUCLEOTIDE SEQUENCE [LARGE SCALE GENOMIC DNA]</scope>
    <source>
        <strain evidence="3 4">BR7-21</strain>
    </source>
</reference>
<proteinExistence type="inferred from homology"/>
<evidence type="ECO:0000313" key="3">
    <source>
        <dbReference type="EMBL" id="QEC46528.1"/>
    </source>
</evidence>
<evidence type="ECO:0000256" key="1">
    <source>
        <dbReference type="ARBA" id="ARBA00005254"/>
    </source>
</evidence>
<dbReference type="Pfam" id="PF00378">
    <property type="entry name" value="ECH_1"/>
    <property type="match status" value="1"/>
</dbReference>
<dbReference type="Gene3D" id="3.90.226.10">
    <property type="entry name" value="2-enoyl-CoA Hydratase, Chain A, domain 1"/>
    <property type="match status" value="1"/>
</dbReference>
<keyword evidence="4" id="KW-1185">Reference proteome</keyword>
<keyword evidence="3" id="KW-0413">Isomerase</keyword>
<accession>A0A5B8U0M1</accession>
<dbReference type="PROSITE" id="PS00166">
    <property type="entry name" value="ENOYL_COA_HYDRATASE"/>
    <property type="match status" value="1"/>
</dbReference>
<protein>
    <submittedName>
        <fullName evidence="3">Enoyl-CoA hydratase/isomerase family protein</fullName>
    </submittedName>
</protein>
<dbReference type="PANTHER" id="PTHR11941:SF54">
    <property type="entry name" value="ENOYL-COA HYDRATASE, MITOCHONDRIAL"/>
    <property type="match status" value="1"/>
</dbReference>
<dbReference type="GO" id="GO:0016853">
    <property type="term" value="F:isomerase activity"/>
    <property type="evidence" value="ECO:0007669"/>
    <property type="project" value="UniProtKB-KW"/>
</dbReference>
<organism evidence="3 4">
    <name type="scientific">Baekduia soli</name>
    <dbReference type="NCBI Taxonomy" id="496014"/>
    <lineage>
        <taxon>Bacteria</taxon>
        <taxon>Bacillati</taxon>
        <taxon>Actinomycetota</taxon>
        <taxon>Thermoleophilia</taxon>
        <taxon>Solirubrobacterales</taxon>
        <taxon>Baekduiaceae</taxon>
        <taxon>Baekduia</taxon>
    </lineage>
</organism>
<dbReference type="RefSeq" id="WP_146915833.1">
    <property type="nucleotide sequence ID" value="NZ_CP042430.1"/>
</dbReference>
<dbReference type="InterPro" id="IPR018376">
    <property type="entry name" value="Enoyl-CoA_hyd/isom_CS"/>
</dbReference>
<name>A0A5B8U0M1_9ACTN</name>
<dbReference type="KEGG" id="bsol:FSW04_02325"/>
<dbReference type="InterPro" id="IPR029045">
    <property type="entry name" value="ClpP/crotonase-like_dom_sf"/>
</dbReference>
<dbReference type="SUPFAM" id="SSF52096">
    <property type="entry name" value="ClpP/crotonase"/>
    <property type="match status" value="1"/>
</dbReference>
<dbReference type="EMBL" id="CP042430">
    <property type="protein sequence ID" value="QEC46528.1"/>
    <property type="molecule type" value="Genomic_DNA"/>
</dbReference>
<dbReference type="CDD" id="cd06558">
    <property type="entry name" value="crotonase-like"/>
    <property type="match status" value="1"/>
</dbReference>
<dbReference type="InterPro" id="IPR001753">
    <property type="entry name" value="Enoyl-CoA_hydra/iso"/>
</dbReference>
<dbReference type="OrthoDB" id="3474517at2"/>
<gene>
    <name evidence="3" type="ORF">FSW04_02325</name>
</gene>
<evidence type="ECO:0000313" key="4">
    <source>
        <dbReference type="Proteomes" id="UP000321805"/>
    </source>
</evidence>
<sequence>MPESVAGAVVPDFLVAIPISYRSISSAGTGLRVGEVTVEVDAGLAVITIDRPHARNAIGLATIDDLGRALDELEQAAVEVLVIRGGGDRAFVSGGDLKELSAIRDEDGAIAMATSMRRLLDRVATFPAPVIAAMNGHALGGGAEVAVAADLRVAADDIKVGFTQVRLGIMPAWGGAERLAEIVGRSRALLLIARGTTLTAGEAEALGLVDVVAPRAEFDAAWRELAQTFVDLPPGTGRSVKDVLAAAHPSHHPTLEGPAVRHFARLWVGDAHWAAAERPRPARNPTEA</sequence>
<dbReference type="GO" id="GO:0006635">
    <property type="term" value="P:fatty acid beta-oxidation"/>
    <property type="evidence" value="ECO:0007669"/>
    <property type="project" value="TreeGrafter"/>
</dbReference>
<comment type="similarity">
    <text evidence="1 2">Belongs to the enoyl-CoA hydratase/isomerase family.</text>
</comment>
<dbReference type="PANTHER" id="PTHR11941">
    <property type="entry name" value="ENOYL-COA HYDRATASE-RELATED"/>
    <property type="match status" value="1"/>
</dbReference>
<dbReference type="Proteomes" id="UP000321805">
    <property type="component" value="Chromosome"/>
</dbReference>
<dbReference type="AlphaFoldDB" id="A0A5B8U0M1"/>
<evidence type="ECO:0000256" key="2">
    <source>
        <dbReference type="RuleBase" id="RU003707"/>
    </source>
</evidence>